<dbReference type="AlphaFoldDB" id="A0A317NGG9"/>
<dbReference type="Proteomes" id="UP000246410">
    <property type="component" value="Unassembled WGS sequence"/>
</dbReference>
<name>A0A317NGG9_9NOCA</name>
<proteinExistence type="predicted"/>
<comment type="caution">
    <text evidence="1">The sequence shown here is derived from an EMBL/GenBank/DDBJ whole genome shotgun (WGS) entry which is preliminary data.</text>
</comment>
<dbReference type="EMBL" id="QGTL01000006">
    <property type="protein sequence ID" value="PWV74411.1"/>
    <property type="molecule type" value="Genomic_DNA"/>
</dbReference>
<protein>
    <submittedName>
        <fullName evidence="1">Uncharacterized protein</fullName>
    </submittedName>
</protein>
<evidence type="ECO:0000313" key="1">
    <source>
        <dbReference type="EMBL" id="PWV74411.1"/>
    </source>
</evidence>
<gene>
    <name evidence="1" type="ORF">DFR69_106222</name>
</gene>
<keyword evidence="2" id="KW-1185">Reference proteome</keyword>
<evidence type="ECO:0000313" key="2">
    <source>
        <dbReference type="Proteomes" id="UP000246410"/>
    </source>
</evidence>
<reference evidence="1 2" key="1">
    <citation type="submission" date="2018-05" db="EMBL/GenBank/DDBJ databases">
        <title>Genomic Encyclopedia of Type Strains, Phase IV (KMG-IV): sequencing the most valuable type-strain genomes for metagenomic binning, comparative biology and taxonomic classification.</title>
        <authorList>
            <person name="Goeker M."/>
        </authorList>
    </citation>
    <scope>NUCLEOTIDE SEQUENCE [LARGE SCALE GENOMIC DNA]</scope>
    <source>
        <strain evidence="1 2">DSM 44717</strain>
    </source>
</reference>
<sequence>MSQLNQIAAGAEALIEPVHQIDSRTTFGLLDLPEKVAAGVHRPTQLS</sequence>
<accession>A0A317NGG9</accession>
<organism evidence="1 2">
    <name type="scientific">Nocardia neocaledoniensis</name>
    <dbReference type="NCBI Taxonomy" id="236511"/>
    <lineage>
        <taxon>Bacteria</taxon>
        <taxon>Bacillati</taxon>
        <taxon>Actinomycetota</taxon>
        <taxon>Actinomycetes</taxon>
        <taxon>Mycobacteriales</taxon>
        <taxon>Nocardiaceae</taxon>
        <taxon>Nocardia</taxon>
    </lineage>
</organism>